<proteinExistence type="predicted"/>
<evidence type="ECO:0000313" key="1">
    <source>
        <dbReference type="EMBL" id="KAL2716191.1"/>
    </source>
</evidence>
<gene>
    <name evidence="1" type="ORF">V1478_013867</name>
</gene>
<comment type="caution">
    <text evidence="1">The sequence shown here is derived from an EMBL/GenBank/DDBJ whole genome shotgun (WGS) entry which is preliminary data.</text>
</comment>
<organism evidence="1 2">
    <name type="scientific">Vespula squamosa</name>
    <name type="common">Southern yellow jacket</name>
    <name type="synonym">Wasp</name>
    <dbReference type="NCBI Taxonomy" id="30214"/>
    <lineage>
        <taxon>Eukaryota</taxon>
        <taxon>Metazoa</taxon>
        <taxon>Ecdysozoa</taxon>
        <taxon>Arthropoda</taxon>
        <taxon>Hexapoda</taxon>
        <taxon>Insecta</taxon>
        <taxon>Pterygota</taxon>
        <taxon>Neoptera</taxon>
        <taxon>Endopterygota</taxon>
        <taxon>Hymenoptera</taxon>
        <taxon>Apocrita</taxon>
        <taxon>Aculeata</taxon>
        <taxon>Vespoidea</taxon>
        <taxon>Vespidae</taxon>
        <taxon>Vespinae</taxon>
        <taxon>Vespula</taxon>
    </lineage>
</organism>
<dbReference type="EMBL" id="JAUDFV010000154">
    <property type="protein sequence ID" value="KAL2716191.1"/>
    <property type="molecule type" value="Genomic_DNA"/>
</dbReference>
<accession>A0ABD2A6D1</accession>
<sequence>MNVHFGKRTDLGPSYKLNQMDYVSGPRARIKAGSAPVTLEPDSVEKLFRNKKLLISPSYLLGAASLVITLEINSSSNNSTLSVISTSQAKDIAIVESQTGRKNIVAASYTFSCNLYLYMASYSVNNLGRTTEGRHQRNGSTTIKYDILNERARYSTVEDQDFTKLSSTKSANAGSPWLRCNYESHGERCA</sequence>
<evidence type="ECO:0000313" key="2">
    <source>
        <dbReference type="Proteomes" id="UP001607302"/>
    </source>
</evidence>
<dbReference type="Proteomes" id="UP001607302">
    <property type="component" value="Unassembled WGS sequence"/>
</dbReference>
<name>A0ABD2A6D1_VESSQ</name>
<keyword evidence="2" id="KW-1185">Reference proteome</keyword>
<protein>
    <submittedName>
        <fullName evidence="1">Uncharacterized protein</fullName>
    </submittedName>
</protein>
<dbReference type="AlphaFoldDB" id="A0ABD2A6D1"/>
<reference evidence="1 2" key="1">
    <citation type="journal article" date="2024" name="Ann. Entomol. Soc. Am.">
        <title>Genomic analyses of the southern and eastern yellowjacket wasps (Hymenoptera: Vespidae) reveal evolutionary signatures of social life.</title>
        <authorList>
            <person name="Catto M.A."/>
            <person name="Caine P.B."/>
            <person name="Orr S.E."/>
            <person name="Hunt B.G."/>
            <person name="Goodisman M.A.D."/>
        </authorList>
    </citation>
    <scope>NUCLEOTIDE SEQUENCE [LARGE SCALE GENOMIC DNA]</scope>
    <source>
        <strain evidence="1">233</strain>
        <tissue evidence="1">Head and thorax</tissue>
    </source>
</reference>